<dbReference type="EMBL" id="JANHOH010000002">
    <property type="protein sequence ID" value="MCQ6958715.1"/>
    <property type="molecule type" value="Genomic_DNA"/>
</dbReference>
<feature type="domain" description="UspA" evidence="2">
    <location>
        <begin position="169"/>
        <end position="281"/>
    </location>
</feature>
<name>A0ABT1T2S1_9SPHI</name>
<dbReference type="CDD" id="cd00293">
    <property type="entry name" value="USP-like"/>
    <property type="match status" value="2"/>
</dbReference>
<evidence type="ECO:0000313" key="4">
    <source>
        <dbReference type="Proteomes" id="UP001204376"/>
    </source>
</evidence>
<protein>
    <submittedName>
        <fullName evidence="3">Universal stress protein</fullName>
    </submittedName>
</protein>
<proteinExistence type="inferred from homology"/>
<dbReference type="RefSeq" id="WP_256538912.1">
    <property type="nucleotide sequence ID" value="NZ_JANHOH010000002.1"/>
</dbReference>
<dbReference type="InterPro" id="IPR006016">
    <property type="entry name" value="UspA"/>
</dbReference>
<evidence type="ECO:0000256" key="1">
    <source>
        <dbReference type="ARBA" id="ARBA00008791"/>
    </source>
</evidence>
<accession>A0ABT1T2S1</accession>
<comment type="caution">
    <text evidence="3">The sequence shown here is derived from an EMBL/GenBank/DDBJ whole genome shotgun (WGS) entry which is preliminary data.</text>
</comment>
<dbReference type="PRINTS" id="PR01438">
    <property type="entry name" value="UNVRSLSTRESS"/>
</dbReference>
<dbReference type="Gene3D" id="3.40.50.620">
    <property type="entry name" value="HUPs"/>
    <property type="match status" value="2"/>
</dbReference>
<dbReference type="PANTHER" id="PTHR46268:SF6">
    <property type="entry name" value="UNIVERSAL STRESS PROTEIN UP12"/>
    <property type="match status" value="1"/>
</dbReference>
<evidence type="ECO:0000313" key="3">
    <source>
        <dbReference type="EMBL" id="MCQ6958715.1"/>
    </source>
</evidence>
<dbReference type="InterPro" id="IPR014729">
    <property type="entry name" value="Rossmann-like_a/b/a_fold"/>
</dbReference>
<comment type="similarity">
    <text evidence="1">Belongs to the universal stress protein A family.</text>
</comment>
<keyword evidence="4" id="KW-1185">Reference proteome</keyword>
<gene>
    <name evidence="3" type="ORF">NPE20_12135</name>
</gene>
<evidence type="ECO:0000259" key="2">
    <source>
        <dbReference type="Pfam" id="PF00582"/>
    </source>
</evidence>
<sequence length="288" mass="31987">MKTLLYATDLTASSENVALYAYRLAQTLKAKLLICHTLNVPAEIPQTGVVAWPLGVYEDMDRDSQRELAALKHKLLAFNAPGDHVPEIICVQGAGLVTEVVNREAVRHYADLIILGRHANDWFSTWLIGDHTRKLIETAVCPVLLVPGNFSFRPVTKIAFGSDFKHPELEITAISELVTLAQKLKAEVVLAHIAQKDESPTNSSIVKAVLTDLVRNYGHQQVSVKVVKSEQIAPGLIWLVRQAHIDLLAMVHSRHSFLGELFHHSYSQEVAGHTPVPLLIFNSHQNEK</sequence>
<organism evidence="3 4">
    <name type="scientific">Mucilaginibacter aquariorum</name>
    <dbReference type="NCBI Taxonomy" id="2967225"/>
    <lineage>
        <taxon>Bacteria</taxon>
        <taxon>Pseudomonadati</taxon>
        <taxon>Bacteroidota</taxon>
        <taxon>Sphingobacteriia</taxon>
        <taxon>Sphingobacteriales</taxon>
        <taxon>Sphingobacteriaceae</taxon>
        <taxon>Mucilaginibacter</taxon>
    </lineage>
</organism>
<dbReference type="Pfam" id="PF00582">
    <property type="entry name" value="Usp"/>
    <property type="match status" value="2"/>
</dbReference>
<dbReference type="PANTHER" id="PTHR46268">
    <property type="entry name" value="STRESS RESPONSE PROTEIN NHAX"/>
    <property type="match status" value="1"/>
</dbReference>
<reference evidence="3 4" key="1">
    <citation type="submission" date="2022-07" db="EMBL/GenBank/DDBJ databases">
        <title>Mucilaginibacter sp. JC4.</title>
        <authorList>
            <person name="Le V."/>
            <person name="Ko S.-R."/>
            <person name="Ahn C.-Y."/>
            <person name="Oh H.-M."/>
        </authorList>
    </citation>
    <scope>NUCLEOTIDE SEQUENCE [LARGE SCALE GENOMIC DNA]</scope>
    <source>
        <strain evidence="3 4">JC4</strain>
    </source>
</reference>
<dbReference type="InterPro" id="IPR006015">
    <property type="entry name" value="Universal_stress_UspA"/>
</dbReference>
<feature type="domain" description="UspA" evidence="2">
    <location>
        <begin position="1"/>
        <end position="147"/>
    </location>
</feature>
<dbReference type="Proteomes" id="UP001204376">
    <property type="component" value="Unassembled WGS sequence"/>
</dbReference>
<dbReference type="SUPFAM" id="SSF52402">
    <property type="entry name" value="Adenine nucleotide alpha hydrolases-like"/>
    <property type="match status" value="2"/>
</dbReference>